<dbReference type="eggNOG" id="ENOG5030VT8">
    <property type="taxonomic scope" value="Bacteria"/>
</dbReference>
<dbReference type="STRING" id="585394.RHOM_14410"/>
<dbReference type="OrthoDB" id="9814510at2"/>
<gene>
    <name evidence="3" type="ordered locus">RHOM_14410</name>
</gene>
<feature type="compositionally biased region" description="Basic and acidic residues" evidence="1">
    <location>
        <begin position="138"/>
        <end position="149"/>
    </location>
</feature>
<dbReference type="AlphaFoldDB" id="G2T4M1"/>
<organism evidence="3 4">
    <name type="scientific">Roseburia hominis (strain DSM 16839 / JCM 17582 / NCIMB 14029 / A2-183)</name>
    <dbReference type="NCBI Taxonomy" id="585394"/>
    <lineage>
        <taxon>Bacteria</taxon>
        <taxon>Bacillati</taxon>
        <taxon>Bacillota</taxon>
        <taxon>Clostridia</taxon>
        <taxon>Lachnospirales</taxon>
        <taxon>Lachnospiraceae</taxon>
        <taxon>Roseburia</taxon>
    </lineage>
</organism>
<dbReference type="EMBL" id="CP003040">
    <property type="protein sequence ID" value="AEN97988.1"/>
    <property type="molecule type" value="Genomic_DNA"/>
</dbReference>
<evidence type="ECO:0000313" key="3">
    <source>
        <dbReference type="EMBL" id="AEN97988.1"/>
    </source>
</evidence>
<evidence type="ECO:0000313" key="4">
    <source>
        <dbReference type="Proteomes" id="UP000008178"/>
    </source>
</evidence>
<sequence>MAGMKRFVTYIYAYEEEKKGSNVGFARIEIRGQDARIEIHLRGVYAASAACRVYLFQREAAGGKEATGVTGVLVGEMKLTNGSGDGAVVLKGGRVGASPYGITEMEGLFFVIGEERILMSRWREGAPFKVGLSGFREWQPDEPKEKAAEKGAAAETAAQKEVREAAAAQAEQNSQTATQEMAQRKQGGAAPVQSEQNSRMAAKGMAQDVPSGSGMETAAAGEETEAIHATELPMRNLFPEYDWNAVWEELCREHKPAALFEEWDTQCIQLELKDLRSLPKKYWYLGNNSFLLHGFFNYRYLVLGRTAEERWFLGVPGVYQRQERVMAAIFGFPEFFAAGPGGERREGREPVNHFGCWVRYIEE</sequence>
<dbReference type="RefSeq" id="WP_014080955.1">
    <property type="nucleotide sequence ID" value="NC_015977.1"/>
</dbReference>
<evidence type="ECO:0000259" key="2">
    <source>
        <dbReference type="Pfam" id="PF19623"/>
    </source>
</evidence>
<dbReference type="HOGENOM" id="CLU_041003_0_0_9"/>
<dbReference type="Pfam" id="PF19623">
    <property type="entry name" value="DUF6128"/>
    <property type="match status" value="1"/>
</dbReference>
<dbReference type="KEGG" id="rho:RHOM_14410"/>
<dbReference type="InterPro" id="IPR046131">
    <property type="entry name" value="DUF6128"/>
</dbReference>
<dbReference type="BioCyc" id="RHOM585394:G1H02-2873-MONOMER"/>
<reference evidence="3 4" key="1">
    <citation type="journal article" date="2015" name="Genome Announc.">
        <title>Complete genome sequence of the human gut symbiont Roseburia hominis.</title>
        <authorList>
            <person name="Travis A.J."/>
            <person name="Kelly D."/>
            <person name="Flint H.J."/>
            <person name="Aminov R.I."/>
        </authorList>
    </citation>
    <scope>NUCLEOTIDE SEQUENCE [LARGE SCALE GENOMIC DNA]</scope>
    <source>
        <strain evidence="4">DSM 16839 / JCM 17582 / NCIMB 14029 / A2-183</strain>
    </source>
</reference>
<feature type="region of interest" description="Disordered" evidence="1">
    <location>
        <begin position="134"/>
        <end position="216"/>
    </location>
</feature>
<protein>
    <recommendedName>
        <fullName evidence="2">DUF6128 domain-containing protein</fullName>
    </recommendedName>
</protein>
<keyword evidence="4" id="KW-1185">Reference proteome</keyword>
<feature type="domain" description="DUF6128" evidence="2">
    <location>
        <begin position="267"/>
        <end position="340"/>
    </location>
</feature>
<dbReference type="Proteomes" id="UP000008178">
    <property type="component" value="Chromosome"/>
</dbReference>
<evidence type="ECO:0000256" key="1">
    <source>
        <dbReference type="SAM" id="MobiDB-lite"/>
    </source>
</evidence>
<accession>G2T4M1</accession>
<feature type="compositionally biased region" description="Low complexity" evidence="1">
    <location>
        <begin position="165"/>
        <end position="180"/>
    </location>
</feature>
<dbReference type="GeneID" id="93724593"/>
<proteinExistence type="predicted"/>
<name>G2T4M1_ROSHA</name>